<feature type="compositionally biased region" description="Basic and acidic residues" evidence="1">
    <location>
        <begin position="134"/>
        <end position="167"/>
    </location>
</feature>
<evidence type="ECO:0000256" key="1">
    <source>
        <dbReference type="SAM" id="MobiDB-lite"/>
    </source>
</evidence>
<dbReference type="SUPFAM" id="SSF56762">
    <property type="entry name" value="HydB/Nqo4-like"/>
    <property type="match status" value="1"/>
</dbReference>
<organism evidence="2 3">
    <name type="scientific">Streptomyces lividans 1326</name>
    <dbReference type="NCBI Taxonomy" id="1200984"/>
    <lineage>
        <taxon>Bacteria</taxon>
        <taxon>Bacillati</taxon>
        <taxon>Actinomycetota</taxon>
        <taxon>Actinomycetes</taxon>
        <taxon>Kitasatosporales</taxon>
        <taxon>Streptomycetaceae</taxon>
        <taxon>Streptomyces</taxon>
    </lineage>
</organism>
<reference evidence="3" key="1">
    <citation type="journal article" date="2013" name="Genome Biol. Evol.">
        <title>The genome sequence of Streptomyces lividans 66 reveals a novel tRNA-dependent peptide biosynthetic system within a metal-related genomic island.</title>
        <authorList>
            <person name="Cruz-Morales P."/>
            <person name="Vijgenboom E."/>
            <person name="Iruegas-Bocardo F."/>
            <person name="Girard G."/>
            <person name="Yanez-Guerra L.A."/>
            <person name="Ramos-Aboites H.E."/>
            <person name="Pernodet J.L."/>
            <person name="Anne J."/>
            <person name="van Wezel G.P."/>
            <person name="Barona-Gomez F."/>
        </authorList>
    </citation>
    <scope>NUCLEOTIDE SEQUENCE [LARGE SCALE GENOMIC DNA]</scope>
    <source>
        <strain evidence="3">1326</strain>
    </source>
</reference>
<feature type="compositionally biased region" description="Basic and acidic residues" evidence="1">
    <location>
        <begin position="185"/>
        <end position="196"/>
    </location>
</feature>
<dbReference type="EMBL" id="CM001889">
    <property type="protein sequence ID" value="EOY45750.1"/>
    <property type="molecule type" value="Genomic_DNA"/>
</dbReference>
<dbReference type="AlphaFoldDB" id="A0A7U9DMC5"/>
<dbReference type="InterPro" id="IPR029014">
    <property type="entry name" value="NiFe-Hase_large"/>
</dbReference>
<proteinExistence type="predicted"/>
<dbReference type="Proteomes" id="UP000014062">
    <property type="component" value="Chromosome"/>
</dbReference>
<gene>
    <name evidence="2" type="ORF">SLI_1033</name>
</gene>
<feature type="compositionally biased region" description="Basic and acidic residues" evidence="1">
    <location>
        <begin position="75"/>
        <end position="124"/>
    </location>
</feature>
<evidence type="ECO:0000313" key="2">
    <source>
        <dbReference type="EMBL" id="EOY45750.1"/>
    </source>
</evidence>
<name>A0A7U9DMC5_STRLI</name>
<feature type="region of interest" description="Disordered" evidence="1">
    <location>
        <begin position="75"/>
        <end position="213"/>
    </location>
</feature>
<sequence>MRLALEKELRSRDWPAATTPAEADLMLVVGPDCPQLRSAMDRLWQDMPQPRVRMQVTTVGEVASVLDAGRTRLGAADHSHIGPDRADGHHTPGEHGSEAQVPSDREADNRGHSGDAETGRHHDGSAGAGSGGEHQGDGDAGHRGHGHGDAGHAGSHGEAEHEPDGRNGGDGQQNHGGRGSGPGGHEGHGGHGHGDMEMPGGLPMAEPGEDRDGLTLDRLHVPLGPFLADWPIGLVIRVVLQGDVIQQADLAAPPSSGSADAFWTRPWLRAASGEVVHAGEAARWRAAAHLDSLGRLLSVVGWPAQAVEAQRLRDDMLDEAQTKEVLPRVERLARRVGRSRTLYWLSRGIGPVSTADARAAGVTGPAARAGGDVPARYRQWLTDVVRDVLRLDDTAPLDPATQESPRGRWDAARPPSVALAKLLPQMLEGAELSAARLIVASLDPDPDELTLTQRELARG</sequence>
<protein>
    <submittedName>
        <fullName evidence="2">Uncharacterized protein</fullName>
    </submittedName>
</protein>
<feature type="compositionally biased region" description="Gly residues" evidence="1">
    <location>
        <begin position="168"/>
        <end position="184"/>
    </location>
</feature>
<accession>A0A7U9DMC5</accession>
<evidence type="ECO:0000313" key="3">
    <source>
        <dbReference type="Proteomes" id="UP000014062"/>
    </source>
</evidence>